<dbReference type="Gene3D" id="1.10.1450.10">
    <property type="entry name" value="Tetraspanin"/>
    <property type="match status" value="1"/>
</dbReference>
<dbReference type="CDD" id="cd03127">
    <property type="entry name" value="tetraspanin_LEL"/>
    <property type="match status" value="1"/>
</dbReference>
<evidence type="ECO:0000256" key="1">
    <source>
        <dbReference type="ARBA" id="ARBA00004141"/>
    </source>
</evidence>
<name>A0A0C2I956_THEKT</name>
<dbReference type="Pfam" id="PF00335">
    <property type="entry name" value="Tetraspanin"/>
    <property type="match status" value="1"/>
</dbReference>
<evidence type="ECO:0000256" key="5">
    <source>
        <dbReference type="SAM" id="Phobius"/>
    </source>
</evidence>
<dbReference type="InterPro" id="IPR018499">
    <property type="entry name" value="Tetraspanin/Peripherin"/>
</dbReference>
<dbReference type="Proteomes" id="UP000031668">
    <property type="component" value="Unassembled WGS sequence"/>
</dbReference>
<feature type="chain" id="PRO_5002150305" description="Tetraspanin" evidence="6">
    <location>
        <begin position="23"/>
        <end position="214"/>
    </location>
</feature>
<reference evidence="7 8" key="1">
    <citation type="journal article" date="2014" name="Genome Biol. Evol.">
        <title>The genome of the myxosporean Thelohanellus kitauei shows adaptations to nutrient acquisition within its fish host.</title>
        <authorList>
            <person name="Yang Y."/>
            <person name="Xiong J."/>
            <person name="Zhou Z."/>
            <person name="Huo F."/>
            <person name="Miao W."/>
            <person name="Ran C."/>
            <person name="Liu Y."/>
            <person name="Zhang J."/>
            <person name="Feng J."/>
            <person name="Wang M."/>
            <person name="Wang M."/>
            <person name="Wang L."/>
            <person name="Yao B."/>
        </authorList>
    </citation>
    <scope>NUCLEOTIDE SEQUENCE [LARGE SCALE GENOMIC DNA]</scope>
    <source>
        <strain evidence="7">Wuqing</strain>
    </source>
</reference>
<evidence type="ECO:0000313" key="8">
    <source>
        <dbReference type="Proteomes" id="UP000031668"/>
    </source>
</evidence>
<comment type="caution">
    <text evidence="7">The sequence shown here is derived from an EMBL/GenBank/DDBJ whole genome shotgun (WGS) entry which is preliminary data.</text>
</comment>
<comment type="subcellular location">
    <subcellularLocation>
        <location evidence="1">Membrane</location>
        <topology evidence="1">Multi-pass membrane protein</topology>
    </subcellularLocation>
</comment>
<keyword evidence="6" id="KW-0732">Signal</keyword>
<evidence type="ECO:0000256" key="3">
    <source>
        <dbReference type="ARBA" id="ARBA00022989"/>
    </source>
</evidence>
<evidence type="ECO:0008006" key="9">
    <source>
        <dbReference type="Google" id="ProtNLM"/>
    </source>
</evidence>
<dbReference type="OrthoDB" id="5969951at2759"/>
<sequence length="214" mass="24103">MTLRIICFSALSLTFCVSIAEAGFSFFLNNFGIGFCDEFTDYNLVMLLKVLGFTYSALAMVGLVIMFFRTRSLNYIYGCVFTLVSILLIVVTIIYVDRLSEIDMILEKCSQNKLSFQELKDNKLINYIQRQNKCCGINGMDDWKDNEFPSSCCEGEPQDCHQPVTNTCAVHIKELVVNFGNLIVGGLCTLLFISVFISITKPIVIISIIKSLEE</sequence>
<dbReference type="SUPFAM" id="SSF48652">
    <property type="entry name" value="Tetraspanin"/>
    <property type="match status" value="1"/>
</dbReference>
<gene>
    <name evidence="7" type="ORF">RF11_15853</name>
</gene>
<keyword evidence="2 5" id="KW-0812">Transmembrane</keyword>
<evidence type="ECO:0000313" key="7">
    <source>
        <dbReference type="EMBL" id="KII61783.1"/>
    </source>
</evidence>
<keyword evidence="3 5" id="KW-1133">Transmembrane helix</keyword>
<feature type="transmembrane region" description="Helical" evidence="5">
    <location>
        <begin position="46"/>
        <end position="68"/>
    </location>
</feature>
<dbReference type="InterPro" id="IPR008952">
    <property type="entry name" value="Tetraspanin_EC2_sf"/>
</dbReference>
<feature type="signal peptide" evidence="6">
    <location>
        <begin position="1"/>
        <end position="22"/>
    </location>
</feature>
<feature type="transmembrane region" description="Helical" evidence="5">
    <location>
        <begin position="75"/>
        <end position="96"/>
    </location>
</feature>
<feature type="transmembrane region" description="Helical" evidence="5">
    <location>
        <begin position="182"/>
        <end position="209"/>
    </location>
</feature>
<evidence type="ECO:0000256" key="4">
    <source>
        <dbReference type="ARBA" id="ARBA00023136"/>
    </source>
</evidence>
<keyword evidence="4 5" id="KW-0472">Membrane</keyword>
<evidence type="ECO:0000256" key="6">
    <source>
        <dbReference type="SAM" id="SignalP"/>
    </source>
</evidence>
<dbReference type="AlphaFoldDB" id="A0A0C2I956"/>
<dbReference type="GO" id="GO:0016020">
    <property type="term" value="C:membrane"/>
    <property type="evidence" value="ECO:0007669"/>
    <property type="project" value="UniProtKB-SubCell"/>
</dbReference>
<evidence type="ECO:0000256" key="2">
    <source>
        <dbReference type="ARBA" id="ARBA00022692"/>
    </source>
</evidence>
<proteinExistence type="predicted"/>
<keyword evidence="8" id="KW-1185">Reference proteome</keyword>
<protein>
    <recommendedName>
        <fullName evidence="9">Tetraspanin</fullName>
    </recommendedName>
</protein>
<organism evidence="7 8">
    <name type="scientific">Thelohanellus kitauei</name>
    <name type="common">Myxosporean</name>
    <dbReference type="NCBI Taxonomy" id="669202"/>
    <lineage>
        <taxon>Eukaryota</taxon>
        <taxon>Metazoa</taxon>
        <taxon>Cnidaria</taxon>
        <taxon>Myxozoa</taxon>
        <taxon>Myxosporea</taxon>
        <taxon>Bivalvulida</taxon>
        <taxon>Platysporina</taxon>
        <taxon>Myxobolidae</taxon>
        <taxon>Thelohanellus</taxon>
    </lineage>
</organism>
<dbReference type="EMBL" id="JWZT01005261">
    <property type="protein sequence ID" value="KII61783.1"/>
    <property type="molecule type" value="Genomic_DNA"/>
</dbReference>
<accession>A0A0C2I956</accession>